<dbReference type="AlphaFoldDB" id="A0A098EG74"/>
<keyword evidence="4" id="KW-0238">DNA-binding</keyword>
<dbReference type="GO" id="GO:0016987">
    <property type="term" value="F:sigma factor activity"/>
    <property type="evidence" value="ECO:0007669"/>
    <property type="project" value="UniProtKB-KW"/>
</dbReference>
<dbReference type="InterPro" id="IPR007627">
    <property type="entry name" value="RNA_pol_sigma70_r2"/>
</dbReference>
<accession>A0A098EG74</accession>
<keyword evidence="2" id="KW-0805">Transcription regulation</keyword>
<evidence type="ECO:0000256" key="5">
    <source>
        <dbReference type="ARBA" id="ARBA00023163"/>
    </source>
</evidence>
<sequence length="187" mass="21834">MKSNATNFIKRLKKQKEDALEYIVEHYSPLINAISFKILSGISKDAVNECVNDVFLTVWQHAKEFDGEPEDFKKWIGTITKYKAIDRFRQLEKQRARETSDEYLLKEPANEDVQRQLLKKEEKNTLLLAMSTLPDLDRDIFIMKYFQSLSNPEIAAALNLTIPAIENRLYRGKKKLSTNSHLKERLI</sequence>
<dbReference type="Gene3D" id="1.10.1740.10">
    <property type="match status" value="1"/>
</dbReference>
<dbReference type="InterPro" id="IPR013324">
    <property type="entry name" value="RNA_pol_sigma_r3/r4-like"/>
</dbReference>
<evidence type="ECO:0000259" key="7">
    <source>
        <dbReference type="Pfam" id="PF08281"/>
    </source>
</evidence>
<reference evidence="8 9" key="1">
    <citation type="submission" date="2014-09" db="EMBL/GenBank/DDBJ databases">
        <authorList>
            <person name="Urmite Genomes Urmite Genomes"/>
        </authorList>
    </citation>
    <scope>NUCLEOTIDE SEQUENCE [LARGE SCALE GENOMIC DNA]</scope>
    <source>
        <strain evidence="8 9">ES2</strain>
    </source>
</reference>
<organism evidence="8 9">
    <name type="scientific">Planococcus massiliensis</name>
    <dbReference type="NCBI Taxonomy" id="1499687"/>
    <lineage>
        <taxon>Bacteria</taxon>
        <taxon>Bacillati</taxon>
        <taxon>Bacillota</taxon>
        <taxon>Bacilli</taxon>
        <taxon>Bacillales</taxon>
        <taxon>Caryophanaceae</taxon>
        <taxon>Planococcus</taxon>
    </lineage>
</organism>
<dbReference type="EMBL" id="CCXS01000001">
    <property type="protein sequence ID" value="CEG21278.1"/>
    <property type="molecule type" value="Genomic_DNA"/>
</dbReference>
<dbReference type="InterPro" id="IPR013325">
    <property type="entry name" value="RNA_pol_sigma_r2"/>
</dbReference>
<dbReference type="Pfam" id="PF04542">
    <property type="entry name" value="Sigma70_r2"/>
    <property type="match status" value="1"/>
</dbReference>
<dbReference type="InterPro" id="IPR039425">
    <property type="entry name" value="RNA_pol_sigma-70-like"/>
</dbReference>
<dbReference type="PANTHER" id="PTHR43133">
    <property type="entry name" value="RNA POLYMERASE ECF-TYPE SIGMA FACTO"/>
    <property type="match status" value="1"/>
</dbReference>
<keyword evidence="9" id="KW-1185">Reference proteome</keyword>
<dbReference type="Pfam" id="PF08281">
    <property type="entry name" value="Sigma70_r4_2"/>
    <property type="match status" value="1"/>
</dbReference>
<protein>
    <submittedName>
        <fullName evidence="8">ECF RNA polymerase sigma factor RpoE</fullName>
    </submittedName>
</protein>
<evidence type="ECO:0000256" key="4">
    <source>
        <dbReference type="ARBA" id="ARBA00023125"/>
    </source>
</evidence>
<feature type="domain" description="RNA polymerase sigma factor 70 region 4 type 2" evidence="7">
    <location>
        <begin position="126"/>
        <end position="176"/>
    </location>
</feature>
<dbReference type="InterPro" id="IPR014284">
    <property type="entry name" value="RNA_pol_sigma-70_dom"/>
</dbReference>
<dbReference type="GO" id="GO:0006352">
    <property type="term" value="P:DNA-templated transcription initiation"/>
    <property type="evidence" value="ECO:0007669"/>
    <property type="project" value="InterPro"/>
</dbReference>
<dbReference type="STRING" id="1499687.BN1080_00185"/>
<evidence type="ECO:0000256" key="1">
    <source>
        <dbReference type="ARBA" id="ARBA00010641"/>
    </source>
</evidence>
<dbReference type="GO" id="GO:0003677">
    <property type="term" value="F:DNA binding"/>
    <property type="evidence" value="ECO:0007669"/>
    <property type="project" value="UniProtKB-KW"/>
</dbReference>
<dbReference type="SUPFAM" id="SSF88946">
    <property type="entry name" value="Sigma2 domain of RNA polymerase sigma factors"/>
    <property type="match status" value="1"/>
</dbReference>
<comment type="similarity">
    <text evidence="1">Belongs to the sigma-70 factor family. ECF subfamily.</text>
</comment>
<proteinExistence type="inferred from homology"/>
<dbReference type="SUPFAM" id="SSF88659">
    <property type="entry name" value="Sigma3 and sigma4 domains of RNA polymerase sigma factors"/>
    <property type="match status" value="1"/>
</dbReference>
<dbReference type="NCBIfam" id="TIGR02937">
    <property type="entry name" value="sigma70-ECF"/>
    <property type="match status" value="1"/>
</dbReference>
<dbReference type="InterPro" id="IPR036388">
    <property type="entry name" value="WH-like_DNA-bd_sf"/>
</dbReference>
<dbReference type="RefSeq" id="WP_052649677.1">
    <property type="nucleotide sequence ID" value="NZ_CCXS01000001.1"/>
</dbReference>
<keyword evidence="3" id="KW-0731">Sigma factor</keyword>
<evidence type="ECO:0000259" key="6">
    <source>
        <dbReference type="Pfam" id="PF04542"/>
    </source>
</evidence>
<gene>
    <name evidence="8" type="primary">rpoE_1</name>
    <name evidence="8" type="ORF">BN1080_00185</name>
</gene>
<dbReference type="Gene3D" id="1.10.10.10">
    <property type="entry name" value="Winged helix-like DNA-binding domain superfamily/Winged helix DNA-binding domain"/>
    <property type="match status" value="1"/>
</dbReference>
<dbReference type="Proteomes" id="UP000043699">
    <property type="component" value="Unassembled WGS sequence"/>
</dbReference>
<dbReference type="CDD" id="cd06171">
    <property type="entry name" value="Sigma70_r4"/>
    <property type="match status" value="1"/>
</dbReference>
<evidence type="ECO:0000313" key="8">
    <source>
        <dbReference type="EMBL" id="CEG21278.1"/>
    </source>
</evidence>
<evidence type="ECO:0000256" key="2">
    <source>
        <dbReference type="ARBA" id="ARBA00023015"/>
    </source>
</evidence>
<name>A0A098EG74_9BACL</name>
<dbReference type="InterPro" id="IPR013249">
    <property type="entry name" value="RNA_pol_sigma70_r4_t2"/>
</dbReference>
<evidence type="ECO:0000256" key="3">
    <source>
        <dbReference type="ARBA" id="ARBA00023082"/>
    </source>
</evidence>
<evidence type="ECO:0000313" key="9">
    <source>
        <dbReference type="Proteomes" id="UP000043699"/>
    </source>
</evidence>
<feature type="domain" description="RNA polymerase sigma-70 region 2" evidence="6">
    <location>
        <begin position="23"/>
        <end position="91"/>
    </location>
</feature>
<keyword evidence="5" id="KW-0804">Transcription</keyword>
<dbReference type="PANTHER" id="PTHR43133:SF8">
    <property type="entry name" value="RNA POLYMERASE SIGMA FACTOR HI_1459-RELATED"/>
    <property type="match status" value="1"/>
</dbReference>
<dbReference type="OrthoDB" id="2678696at2"/>